<dbReference type="InterPro" id="IPR009061">
    <property type="entry name" value="DNA-bd_dom_put_sf"/>
</dbReference>
<dbReference type="Pfam" id="PF12728">
    <property type="entry name" value="HTH_17"/>
    <property type="match status" value="1"/>
</dbReference>
<dbReference type="SUPFAM" id="SSF46955">
    <property type="entry name" value="Putative DNA-binding domain"/>
    <property type="match status" value="1"/>
</dbReference>
<dbReference type="InterPro" id="IPR010093">
    <property type="entry name" value="SinI_DNA-bd"/>
</dbReference>
<evidence type="ECO:0000259" key="1">
    <source>
        <dbReference type="Pfam" id="PF12728"/>
    </source>
</evidence>
<comment type="caution">
    <text evidence="2">The sequence shown here is derived from an EMBL/GenBank/DDBJ whole genome shotgun (WGS) entry which is preliminary data.</text>
</comment>
<proteinExistence type="predicted"/>
<evidence type="ECO:0000313" key="2">
    <source>
        <dbReference type="EMBL" id="MDQ0347871.1"/>
    </source>
</evidence>
<dbReference type="RefSeq" id="WP_378286795.1">
    <property type="nucleotide sequence ID" value="NZ_JBHUCR010000014.1"/>
</dbReference>
<accession>A0ABU0DHG4</accession>
<reference evidence="2 3" key="1">
    <citation type="submission" date="2023-07" db="EMBL/GenBank/DDBJ databases">
        <title>Genomic Encyclopedia of Type Strains, Phase IV (KMG-IV): sequencing the most valuable type-strain genomes for metagenomic binning, comparative biology and taxonomic classification.</title>
        <authorList>
            <person name="Goeker M."/>
        </authorList>
    </citation>
    <scope>NUCLEOTIDE SEQUENCE [LARGE SCALE GENOMIC DNA]</scope>
    <source>
        <strain evidence="2 3">DSM 1277</strain>
    </source>
</reference>
<protein>
    <submittedName>
        <fullName evidence="2">Excisionase family DNA binding protein</fullName>
    </submittedName>
</protein>
<keyword evidence="3" id="KW-1185">Reference proteome</keyword>
<feature type="domain" description="Helix-turn-helix" evidence="1">
    <location>
        <begin position="11"/>
        <end position="51"/>
    </location>
</feature>
<name>A0ABU0DHG4_9HYPH</name>
<sequence>MNLPPRPLLPKHVAERWGCSERTVRNMIRAGRLKHFRLGGRLLRIPLSAVE</sequence>
<dbReference type="Proteomes" id="UP001238467">
    <property type="component" value="Unassembled WGS sequence"/>
</dbReference>
<evidence type="ECO:0000313" key="3">
    <source>
        <dbReference type="Proteomes" id="UP001238467"/>
    </source>
</evidence>
<dbReference type="EMBL" id="JAUSUH010000004">
    <property type="protein sequence ID" value="MDQ0347871.1"/>
    <property type="molecule type" value="Genomic_DNA"/>
</dbReference>
<dbReference type="InterPro" id="IPR041657">
    <property type="entry name" value="HTH_17"/>
</dbReference>
<organism evidence="2 3">
    <name type="scientific">Ancylobacter vacuolatus</name>
    <dbReference type="NCBI Taxonomy" id="223389"/>
    <lineage>
        <taxon>Bacteria</taxon>
        <taxon>Pseudomonadati</taxon>
        <taxon>Pseudomonadota</taxon>
        <taxon>Alphaproteobacteria</taxon>
        <taxon>Hyphomicrobiales</taxon>
        <taxon>Xanthobacteraceae</taxon>
        <taxon>Ancylobacter</taxon>
    </lineage>
</organism>
<dbReference type="NCBIfam" id="TIGR01764">
    <property type="entry name" value="excise"/>
    <property type="match status" value="1"/>
</dbReference>
<gene>
    <name evidence="2" type="ORF">J2S76_002298</name>
</gene>